<proteinExistence type="predicted"/>
<reference evidence="2 3" key="1">
    <citation type="journal article" date="2012" name="Genome Biol.">
        <title>Genome and low-iron response of an oceanic diatom adapted to chronic iron limitation.</title>
        <authorList>
            <person name="Lommer M."/>
            <person name="Specht M."/>
            <person name="Roy A.S."/>
            <person name="Kraemer L."/>
            <person name="Andreson R."/>
            <person name="Gutowska M.A."/>
            <person name="Wolf J."/>
            <person name="Bergner S.V."/>
            <person name="Schilhabel M.B."/>
            <person name="Klostermeier U.C."/>
            <person name="Beiko R.G."/>
            <person name="Rosenstiel P."/>
            <person name="Hippler M."/>
            <person name="Laroche J."/>
        </authorList>
    </citation>
    <scope>NUCLEOTIDE SEQUENCE [LARGE SCALE GENOMIC DNA]</scope>
    <source>
        <strain evidence="2 3">CCMP1005</strain>
    </source>
</reference>
<feature type="non-terminal residue" evidence="2">
    <location>
        <position position="1"/>
    </location>
</feature>
<feature type="region of interest" description="Disordered" evidence="1">
    <location>
        <begin position="62"/>
        <end position="215"/>
    </location>
</feature>
<feature type="compositionally biased region" description="Basic residues" evidence="1">
    <location>
        <begin position="199"/>
        <end position="212"/>
    </location>
</feature>
<name>K0TFH3_THAOC</name>
<protein>
    <submittedName>
        <fullName evidence="2">Uncharacterized protein</fullName>
    </submittedName>
</protein>
<accession>K0TFH3</accession>
<evidence type="ECO:0000313" key="2">
    <source>
        <dbReference type="EMBL" id="EJK72321.1"/>
    </source>
</evidence>
<dbReference type="AlphaFoldDB" id="K0TFH3"/>
<evidence type="ECO:0000256" key="1">
    <source>
        <dbReference type="SAM" id="MobiDB-lite"/>
    </source>
</evidence>
<gene>
    <name evidence="2" type="ORF">THAOC_06160</name>
</gene>
<evidence type="ECO:0000313" key="3">
    <source>
        <dbReference type="Proteomes" id="UP000266841"/>
    </source>
</evidence>
<feature type="compositionally biased region" description="Basic and acidic residues" evidence="1">
    <location>
        <begin position="173"/>
        <end position="185"/>
    </location>
</feature>
<comment type="caution">
    <text evidence="2">The sequence shown here is derived from an EMBL/GenBank/DDBJ whole genome shotgun (WGS) entry which is preliminary data.</text>
</comment>
<sequence>DSSTRLHFPPGSAAAILLDLGRRVGAFPVHRDAVVFRTSAFPKCPVQVHPADDDRIPLRVDAPKRAGRHNPPHTPRLGSRPSALVREGTDDGGGGPSRGGTSPSCRDGVVLWHGKFNSPPLRRVAAGPGSDGFTAPPAVPGESVGPPPAGAGASLPGPPIRAGGLIRTGSPRSSERRLSRLDVARGARKRASLPTGRSFRPRGRRSGRRRAASKPSNVVTALIFTALHFYGAPSRTRNPRDDVHARSTGGTDFLPPSLTTAFADFLLLLRCSPARKASRSSAPSS</sequence>
<feature type="compositionally biased region" description="Low complexity" evidence="1">
    <location>
        <begin position="140"/>
        <end position="155"/>
    </location>
</feature>
<dbReference type="Proteomes" id="UP000266841">
    <property type="component" value="Unassembled WGS sequence"/>
</dbReference>
<keyword evidence="3" id="KW-1185">Reference proteome</keyword>
<organism evidence="2 3">
    <name type="scientific">Thalassiosira oceanica</name>
    <name type="common">Marine diatom</name>
    <dbReference type="NCBI Taxonomy" id="159749"/>
    <lineage>
        <taxon>Eukaryota</taxon>
        <taxon>Sar</taxon>
        <taxon>Stramenopiles</taxon>
        <taxon>Ochrophyta</taxon>
        <taxon>Bacillariophyta</taxon>
        <taxon>Coscinodiscophyceae</taxon>
        <taxon>Thalassiosirophycidae</taxon>
        <taxon>Thalassiosirales</taxon>
        <taxon>Thalassiosiraceae</taxon>
        <taxon>Thalassiosira</taxon>
    </lineage>
</organism>
<dbReference type="EMBL" id="AGNL01006029">
    <property type="protein sequence ID" value="EJK72321.1"/>
    <property type="molecule type" value="Genomic_DNA"/>
</dbReference>